<feature type="non-terminal residue" evidence="2">
    <location>
        <position position="180"/>
    </location>
</feature>
<accession>A0A314KUB8</accession>
<protein>
    <recommendedName>
        <fullName evidence="1">PB1-like domain-containing protein</fullName>
    </recommendedName>
</protein>
<evidence type="ECO:0000259" key="1">
    <source>
        <dbReference type="Pfam" id="PF26130"/>
    </source>
</evidence>
<feature type="domain" description="PB1-like" evidence="1">
    <location>
        <begin position="4"/>
        <end position="96"/>
    </location>
</feature>
<dbReference type="EMBL" id="MJEQ01000967">
    <property type="protein sequence ID" value="OIT32950.1"/>
    <property type="molecule type" value="Genomic_DNA"/>
</dbReference>
<keyword evidence="3" id="KW-1185">Reference proteome</keyword>
<reference evidence="2" key="1">
    <citation type="submission" date="2016-11" db="EMBL/GenBank/DDBJ databases">
        <title>The genome of Nicotiana attenuata.</title>
        <authorList>
            <person name="Xu S."/>
            <person name="Brockmoeller T."/>
            <person name="Gaquerel E."/>
            <person name="Navarro A."/>
            <person name="Kuhl H."/>
            <person name="Gase K."/>
            <person name="Ling Z."/>
            <person name="Zhou W."/>
            <person name="Kreitzer C."/>
            <person name="Stanke M."/>
            <person name="Tang H."/>
            <person name="Lyons E."/>
            <person name="Pandey P."/>
            <person name="Pandey S.P."/>
            <person name="Timmermann B."/>
            <person name="Baldwin I.T."/>
        </authorList>
    </citation>
    <scope>NUCLEOTIDE SEQUENCE [LARGE SCALE GENOMIC DNA]</scope>
    <source>
        <strain evidence="2">UT</strain>
    </source>
</reference>
<organism evidence="2 3">
    <name type="scientific">Nicotiana attenuata</name>
    <name type="common">Coyote tobacco</name>
    <dbReference type="NCBI Taxonomy" id="49451"/>
    <lineage>
        <taxon>Eukaryota</taxon>
        <taxon>Viridiplantae</taxon>
        <taxon>Streptophyta</taxon>
        <taxon>Embryophyta</taxon>
        <taxon>Tracheophyta</taxon>
        <taxon>Spermatophyta</taxon>
        <taxon>Magnoliopsida</taxon>
        <taxon>eudicotyledons</taxon>
        <taxon>Gunneridae</taxon>
        <taxon>Pentapetalae</taxon>
        <taxon>asterids</taxon>
        <taxon>lamiids</taxon>
        <taxon>Solanales</taxon>
        <taxon>Solanaceae</taxon>
        <taxon>Nicotianoideae</taxon>
        <taxon>Nicotianeae</taxon>
        <taxon>Nicotiana</taxon>
    </lineage>
</organism>
<dbReference type="AlphaFoldDB" id="A0A314KUB8"/>
<dbReference type="Gramene" id="OIT32950">
    <property type="protein sequence ID" value="OIT32950"/>
    <property type="gene ID" value="A4A49_64886"/>
</dbReference>
<proteinExistence type="predicted"/>
<gene>
    <name evidence="2" type="ORF">A4A49_64886</name>
</gene>
<name>A0A314KUB8_NICAT</name>
<dbReference type="InterPro" id="IPR058594">
    <property type="entry name" value="PB1-like_dom_pln"/>
</dbReference>
<sequence>MILVNLIFNYEGAWVTHPEVGYTKNKLHTLSGYDPDLLSYIDIESEFIVELGFLRVQQLIVVGPSGKLYEVNGDVGIRKLTSLLSNEYNVMNLYVVDESDPLIECIPNIVDYSESFQILDEAGTDCTLSEIGSNSSSDAEGCDSEGYDSEELHLLKTQKKKDITENLNDYKEIYKGMAFK</sequence>
<dbReference type="Pfam" id="PF26130">
    <property type="entry name" value="PB1-like"/>
    <property type="match status" value="1"/>
</dbReference>
<comment type="caution">
    <text evidence="2">The sequence shown here is derived from an EMBL/GenBank/DDBJ whole genome shotgun (WGS) entry which is preliminary data.</text>
</comment>
<evidence type="ECO:0000313" key="2">
    <source>
        <dbReference type="EMBL" id="OIT32950.1"/>
    </source>
</evidence>
<dbReference type="Proteomes" id="UP000187609">
    <property type="component" value="Unassembled WGS sequence"/>
</dbReference>
<evidence type="ECO:0000313" key="3">
    <source>
        <dbReference type="Proteomes" id="UP000187609"/>
    </source>
</evidence>